<keyword evidence="13" id="KW-0133">Cell shape</keyword>
<evidence type="ECO:0000259" key="26">
    <source>
        <dbReference type="Pfam" id="PF00912"/>
    </source>
</evidence>
<dbReference type="Gene3D" id="3.40.710.10">
    <property type="entry name" value="DD-peptidase/beta-lactamase superfamily"/>
    <property type="match status" value="1"/>
</dbReference>
<evidence type="ECO:0000256" key="7">
    <source>
        <dbReference type="ARBA" id="ARBA00022475"/>
    </source>
</evidence>
<evidence type="ECO:0000259" key="25">
    <source>
        <dbReference type="Pfam" id="PF00905"/>
    </source>
</evidence>
<protein>
    <recommendedName>
        <fullName evidence="6 21">Penicillin-binding protein 1B</fullName>
    </recommendedName>
</protein>
<keyword evidence="18" id="KW-0961">Cell wall biogenesis/degradation</keyword>
<dbReference type="RefSeq" id="WP_152808742.1">
    <property type="nucleotide sequence ID" value="NZ_WHNW01000002.1"/>
</dbReference>
<feature type="compositionally biased region" description="Basic and acidic residues" evidence="23">
    <location>
        <begin position="32"/>
        <end position="42"/>
    </location>
</feature>
<gene>
    <name evidence="28" type="primary">mrcB</name>
    <name evidence="28" type="ORF">GCU85_01770</name>
</gene>
<dbReference type="Gene3D" id="1.10.3810.10">
    <property type="entry name" value="Biosynthetic peptidoglycan transglycosylase-like"/>
    <property type="match status" value="1"/>
</dbReference>
<dbReference type="InParanoid" id="A0A6N7ESI7"/>
<comment type="similarity">
    <text evidence="5">In the N-terminal section; belongs to the glycosyltransferase 51 family.</text>
</comment>
<keyword evidence="16" id="KW-0046">Antibiotic resistance</keyword>
<evidence type="ECO:0000256" key="14">
    <source>
        <dbReference type="ARBA" id="ARBA00022984"/>
    </source>
</evidence>
<name>A0A6N7ESI7_9GAMM</name>
<feature type="domain" description="Penicillin-binding protein transpeptidase" evidence="25">
    <location>
        <begin position="485"/>
        <end position="738"/>
    </location>
</feature>
<dbReference type="InterPro" id="IPR001264">
    <property type="entry name" value="Glyco_trans_51"/>
</dbReference>
<feature type="compositionally biased region" description="Low complexity" evidence="23">
    <location>
        <begin position="850"/>
        <end position="877"/>
    </location>
</feature>
<dbReference type="Pfam" id="PF14814">
    <property type="entry name" value="UB2H"/>
    <property type="match status" value="1"/>
</dbReference>
<keyword evidence="17" id="KW-0511">Multifunctional enzyme</keyword>
<dbReference type="FunCoup" id="A0A6N7ESI7">
    <property type="interactions" value="131"/>
</dbReference>
<dbReference type="InterPro" id="IPR036950">
    <property type="entry name" value="PBP_transglycosylase"/>
</dbReference>
<evidence type="ECO:0000256" key="12">
    <source>
        <dbReference type="ARBA" id="ARBA00022801"/>
    </source>
</evidence>
<dbReference type="GO" id="GO:0009252">
    <property type="term" value="P:peptidoglycan biosynthetic process"/>
    <property type="evidence" value="ECO:0007669"/>
    <property type="project" value="UniProtKB-UniRule"/>
</dbReference>
<dbReference type="Gene3D" id="3.30.2060.10">
    <property type="entry name" value="Penicillin-binding protein 1b domain"/>
    <property type="match status" value="1"/>
</dbReference>
<evidence type="ECO:0000313" key="28">
    <source>
        <dbReference type="EMBL" id="MPV85462.1"/>
    </source>
</evidence>
<dbReference type="GO" id="GO:0008955">
    <property type="term" value="F:peptidoglycan glycosyltransferase activity"/>
    <property type="evidence" value="ECO:0007669"/>
    <property type="project" value="UniProtKB-UniRule"/>
</dbReference>
<dbReference type="InterPro" id="IPR012338">
    <property type="entry name" value="Beta-lactam/transpept-like"/>
</dbReference>
<dbReference type="EMBL" id="WHNW01000002">
    <property type="protein sequence ID" value="MPV85462.1"/>
    <property type="molecule type" value="Genomic_DNA"/>
</dbReference>
<sequence>MFFKKKKTKADRDKTTHNNAMHNEAIPPSSDKTTDKPTDKPTRNQRKKNNPTKQPDLKKQPMLIKLFYLCFYSGVALFAVLCFGLWLYAIELDKEYNLSEDAFAGSLWELPSRVYARPLDLYHSRDLKLANLVKELGYLGYTADPAVRTAGTYHIDGNEILIHKRAFGFWDEIEPEQLIRVRITDDKITDLIDMDTLATIPITRIEPLLIGSIYPTHGQDRRLISLDETPEILIDTLIATEDRRFWSHFGIDPKGIMRAVFEAVKNRQASQGASTLTQQYIKNHYLTSERRISRKVKEAIMAIILEKNYSKQQILEGYLNEIYLGQDGKRAIHGFGLAAEHYFGKPLSELGVHQIAMLIGLVREPGRANPYRNPEYAQKRREIILDVMVGQNLLAENEATLAKSLPLDILERTKRRETDRYYSFLQVVYREIDEQYNNQQLASGLNIFTTLDPIIQEEAEKSIAEGLDALEERHGMEQNFLQAASVIVDSITAEVVAIVGDRNNETRGFNRAIQAKRQPGSLLKPVVYLAALEYPERYNLATPIDDSPLTYQTGDYTWEPKNYTGKNQNNVLLIDGLVHSHNIPTARIALDIGINDIIGRLQDLGARPGLPEFPSIVLGTVAMSPFEVAQIYETLANGGYRMPLRVISSITDAYDQPIRRFPMESVKVIYEAPHYLIIKAMQETVTRGTAVRLADKIPQELNIAGKTGTTDDYRDSWFAGFSGNYLNVVWVGNDDNKQMRLSGSSGAMRVWMDVMKDLPLKPLNITAPDGIESIEVDLSNGLRMTSDCRDSRKSATLPFLFGSEPTTYTSCYRPPEPQNDFDDEFFTEGFDYPTQSTPNLNQSQGNSWYNQPQNETQQNPNNNQQNRRQTQQNSENSFRGRGGFND</sequence>
<accession>A0A6N7ESI7</accession>
<feature type="domain" description="Glycosyl transferase family 51" evidence="26">
    <location>
        <begin position="217"/>
        <end position="388"/>
    </location>
</feature>
<evidence type="ECO:0000256" key="1">
    <source>
        <dbReference type="ARBA" id="ARBA00002624"/>
    </source>
</evidence>
<keyword evidence="8" id="KW-0121">Carboxypeptidase</keyword>
<evidence type="ECO:0000256" key="5">
    <source>
        <dbReference type="ARBA" id="ARBA00007739"/>
    </source>
</evidence>
<keyword evidence="24" id="KW-0812">Transmembrane</keyword>
<reference evidence="28 29" key="1">
    <citation type="submission" date="2019-10" db="EMBL/GenBank/DDBJ databases">
        <title>Cardiobacteriales fam. a chemoheterotrophic member of the order Cardiobacteriales, and proposal of Cardiobacteriales fam. nov.</title>
        <authorList>
            <person name="Wang C."/>
        </authorList>
    </citation>
    <scope>NUCLEOTIDE SEQUENCE [LARGE SCALE GENOMIC DNA]</scope>
    <source>
        <strain evidence="28 29">ML27</strain>
    </source>
</reference>
<keyword evidence="14" id="KW-0573">Peptidoglycan synthesis</keyword>
<keyword evidence="11" id="KW-0808">Transferase</keyword>
<evidence type="ECO:0000256" key="10">
    <source>
        <dbReference type="ARBA" id="ARBA00022676"/>
    </source>
</evidence>
<comment type="pathway">
    <text evidence="3">Cell wall biogenesis; peptidoglycan biosynthesis.</text>
</comment>
<dbReference type="PANTHER" id="PTHR32282:SF11">
    <property type="entry name" value="PENICILLIN-BINDING PROTEIN 1B"/>
    <property type="match status" value="1"/>
</dbReference>
<evidence type="ECO:0000259" key="27">
    <source>
        <dbReference type="Pfam" id="PF14814"/>
    </source>
</evidence>
<evidence type="ECO:0000256" key="3">
    <source>
        <dbReference type="ARBA" id="ARBA00004752"/>
    </source>
</evidence>
<feature type="domain" description="Bifunctional transglycosylase second" evidence="27">
    <location>
        <begin position="121"/>
        <end position="204"/>
    </location>
</feature>
<evidence type="ECO:0000256" key="21">
    <source>
        <dbReference type="NCBIfam" id="TIGR02071"/>
    </source>
</evidence>
<dbReference type="Pfam" id="PF00912">
    <property type="entry name" value="Transgly"/>
    <property type="match status" value="1"/>
</dbReference>
<dbReference type="GO" id="GO:0009002">
    <property type="term" value="F:serine-type D-Ala-D-Ala carboxypeptidase activity"/>
    <property type="evidence" value="ECO:0007669"/>
    <property type="project" value="UniProtKB-EC"/>
</dbReference>
<comment type="similarity">
    <text evidence="4">In the C-terminal section; belongs to the transpeptidase family.</text>
</comment>
<evidence type="ECO:0000256" key="20">
    <source>
        <dbReference type="ARBA" id="ARBA00049902"/>
    </source>
</evidence>
<dbReference type="InterPro" id="IPR028166">
    <property type="entry name" value="UB2H"/>
</dbReference>
<evidence type="ECO:0000256" key="15">
    <source>
        <dbReference type="ARBA" id="ARBA00023136"/>
    </source>
</evidence>
<comment type="catalytic activity">
    <reaction evidence="20">
        <text>[GlcNAc-(1-&gt;4)-Mur2Ac(oyl-L-Ala-gamma-D-Glu-L-Lys-D-Ala-D-Ala)](n)-di-trans,octa-cis-undecaprenyl diphosphate + beta-D-GlcNAc-(1-&gt;4)-Mur2Ac(oyl-L-Ala-gamma-D-Glu-L-Lys-D-Ala-D-Ala)-di-trans,octa-cis-undecaprenyl diphosphate = [GlcNAc-(1-&gt;4)-Mur2Ac(oyl-L-Ala-gamma-D-Glu-L-Lys-D-Ala-D-Ala)](n+1)-di-trans,octa-cis-undecaprenyl diphosphate + di-trans,octa-cis-undecaprenyl diphosphate + H(+)</text>
        <dbReference type="Rhea" id="RHEA:23708"/>
        <dbReference type="Rhea" id="RHEA-COMP:9602"/>
        <dbReference type="Rhea" id="RHEA-COMP:9603"/>
        <dbReference type="ChEBI" id="CHEBI:15378"/>
        <dbReference type="ChEBI" id="CHEBI:58405"/>
        <dbReference type="ChEBI" id="CHEBI:60033"/>
        <dbReference type="ChEBI" id="CHEBI:78435"/>
        <dbReference type="EC" id="2.4.99.28"/>
    </reaction>
</comment>
<dbReference type="InterPro" id="IPR023346">
    <property type="entry name" value="Lysozyme-like_dom_sf"/>
</dbReference>
<feature type="transmembrane region" description="Helical" evidence="24">
    <location>
        <begin position="66"/>
        <end position="89"/>
    </location>
</feature>
<dbReference type="GO" id="GO:0071555">
    <property type="term" value="P:cell wall organization"/>
    <property type="evidence" value="ECO:0007669"/>
    <property type="project" value="UniProtKB-KW"/>
</dbReference>
<proteinExistence type="inferred from homology"/>
<dbReference type="Proteomes" id="UP000471298">
    <property type="component" value="Unassembled WGS sequence"/>
</dbReference>
<keyword evidence="10" id="KW-0328">Glycosyltransferase</keyword>
<dbReference type="GO" id="GO:0046677">
    <property type="term" value="P:response to antibiotic"/>
    <property type="evidence" value="ECO:0007669"/>
    <property type="project" value="UniProtKB-UniRule"/>
</dbReference>
<feature type="region of interest" description="Disordered" evidence="23">
    <location>
        <begin position="811"/>
        <end position="886"/>
    </location>
</feature>
<organism evidence="28 29">
    <name type="scientific">Ostreibacterium oceani</name>
    <dbReference type="NCBI Taxonomy" id="2654998"/>
    <lineage>
        <taxon>Bacteria</taxon>
        <taxon>Pseudomonadati</taxon>
        <taxon>Pseudomonadota</taxon>
        <taxon>Gammaproteobacteria</taxon>
        <taxon>Cardiobacteriales</taxon>
        <taxon>Ostreibacteriaceae</taxon>
        <taxon>Ostreibacterium</taxon>
    </lineage>
</organism>
<dbReference type="GO" id="GO:0008360">
    <property type="term" value="P:regulation of cell shape"/>
    <property type="evidence" value="ECO:0007669"/>
    <property type="project" value="UniProtKB-KW"/>
</dbReference>
<evidence type="ECO:0000256" key="22">
    <source>
        <dbReference type="PIRSR" id="PIRSR002799-1"/>
    </source>
</evidence>
<dbReference type="GO" id="GO:0009274">
    <property type="term" value="C:peptidoglycan-based cell wall"/>
    <property type="evidence" value="ECO:0007669"/>
    <property type="project" value="UniProtKB-UniRule"/>
</dbReference>
<feature type="active site" description="Proton donor; for transglycosylase activity" evidence="22">
    <location>
        <position position="241"/>
    </location>
</feature>
<comment type="function">
    <text evidence="1">Cell wall formation. Synthesis of cross-linked peptidoglycan from the lipid intermediates. The enzyme has a penicillin-insensitive transglycosylase N-terminal domain (formation of linear glycan strands) and a penicillin-sensitive transpeptidase C-terminal domain (cross-linking of the peptide subunits).</text>
</comment>
<evidence type="ECO:0000256" key="2">
    <source>
        <dbReference type="ARBA" id="ARBA00004236"/>
    </source>
</evidence>
<comment type="caution">
    <text evidence="28">The sequence shown here is derived from an EMBL/GenBank/DDBJ whole genome shotgun (WGS) entry which is preliminary data.</text>
</comment>
<evidence type="ECO:0000256" key="16">
    <source>
        <dbReference type="ARBA" id="ARBA00023251"/>
    </source>
</evidence>
<dbReference type="GO" id="GO:0006508">
    <property type="term" value="P:proteolysis"/>
    <property type="evidence" value="ECO:0007669"/>
    <property type="project" value="UniProtKB-KW"/>
</dbReference>
<comment type="catalytic activity">
    <reaction evidence="19">
        <text>Preferential cleavage: (Ac)2-L-Lys-D-Ala-|-D-Ala. Also transpeptidation of peptidyl-alanyl moieties that are N-acyl substituents of D-alanine.</text>
        <dbReference type="EC" id="3.4.16.4"/>
    </reaction>
</comment>
<keyword evidence="24" id="KW-1133">Transmembrane helix</keyword>
<evidence type="ECO:0000256" key="17">
    <source>
        <dbReference type="ARBA" id="ARBA00023268"/>
    </source>
</evidence>
<dbReference type="InterPro" id="IPR011813">
    <property type="entry name" value="PBP_1b"/>
</dbReference>
<evidence type="ECO:0000256" key="8">
    <source>
        <dbReference type="ARBA" id="ARBA00022645"/>
    </source>
</evidence>
<dbReference type="AlphaFoldDB" id="A0A6N7ESI7"/>
<feature type="compositionally biased region" description="Polar residues" evidence="23">
    <location>
        <begin position="833"/>
        <end position="849"/>
    </location>
</feature>
<evidence type="ECO:0000256" key="13">
    <source>
        <dbReference type="ARBA" id="ARBA00022960"/>
    </source>
</evidence>
<dbReference type="PIRSF" id="PIRSF002799">
    <property type="entry name" value="PBP_1b"/>
    <property type="match status" value="1"/>
</dbReference>
<keyword evidence="29" id="KW-1185">Reference proteome</keyword>
<dbReference type="InterPro" id="IPR050396">
    <property type="entry name" value="Glycosyltr_51/Transpeptidase"/>
</dbReference>
<evidence type="ECO:0000256" key="23">
    <source>
        <dbReference type="SAM" id="MobiDB-lite"/>
    </source>
</evidence>
<feature type="active site" description="Acyl-ester intermediate; for transpeptidase activity" evidence="22">
    <location>
        <position position="521"/>
    </location>
</feature>
<keyword evidence="7" id="KW-1003">Cell membrane</keyword>
<evidence type="ECO:0000256" key="19">
    <source>
        <dbReference type="ARBA" id="ARBA00034000"/>
    </source>
</evidence>
<keyword evidence="12" id="KW-0378">Hydrolase</keyword>
<dbReference type="InterPro" id="IPR001460">
    <property type="entry name" value="PCN-bd_Tpept"/>
</dbReference>
<dbReference type="UniPathway" id="UPA00219"/>
<dbReference type="GO" id="GO:0030288">
    <property type="term" value="C:outer membrane-bounded periplasmic space"/>
    <property type="evidence" value="ECO:0007669"/>
    <property type="project" value="TreeGrafter"/>
</dbReference>
<dbReference type="Pfam" id="PF00905">
    <property type="entry name" value="Transpeptidase"/>
    <property type="match status" value="1"/>
</dbReference>
<dbReference type="PANTHER" id="PTHR32282">
    <property type="entry name" value="BINDING PROTEIN TRANSPEPTIDASE, PUTATIVE-RELATED"/>
    <property type="match status" value="1"/>
</dbReference>
<keyword evidence="15 24" id="KW-0472">Membrane</keyword>
<dbReference type="GO" id="GO:0008658">
    <property type="term" value="F:penicillin binding"/>
    <property type="evidence" value="ECO:0007669"/>
    <property type="project" value="UniProtKB-UniRule"/>
</dbReference>
<evidence type="ECO:0000313" key="29">
    <source>
        <dbReference type="Proteomes" id="UP000471298"/>
    </source>
</evidence>
<dbReference type="GO" id="GO:0005886">
    <property type="term" value="C:plasma membrane"/>
    <property type="evidence" value="ECO:0007669"/>
    <property type="project" value="UniProtKB-SubCell"/>
</dbReference>
<evidence type="ECO:0000256" key="6">
    <source>
        <dbReference type="ARBA" id="ARBA00018637"/>
    </source>
</evidence>
<evidence type="ECO:0000256" key="9">
    <source>
        <dbReference type="ARBA" id="ARBA00022670"/>
    </source>
</evidence>
<comment type="subcellular location">
    <subcellularLocation>
        <location evidence="2">Cell membrane</location>
    </subcellularLocation>
</comment>
<feature type="region of interest" description="Disordered" evidence="23">
    <location>
        <begin position="1"/>
        <end position="56"/>
    </location>
</feature>
<keyword evidence="9" id="KW-0645">Protease</keyword>
<evidence type="ECO:0000256" key="11">
    <source>
        <dbReference type="ARBA" id="ARBA00022679"/>
    </source>
</evidence>
<evidence type="ECO:0000256" key="4">
    <source>
        <dbReference type="ARBA" id="ARBA00007090"/>
    </source>
</evidence>
<dbReference type="NCBIfam" id="TIGR02071">
    <property type="entry name" value="PBP_1b"/>
    <property type="match status" value="1"/>
</dbReference>
<dbReference type="SUPFAM" id="SSF56601">
    <property type="entry name" value="beta-lactamase/transpeptidase-like"/>
    <property type="match status" value="1"/>
</dbReference>
<evidence type="ECO:0000256" key="18">
    <source>
        <dbReference type="ARBA" id="ARBA00023316"/>
    </source>
</evidence>
<evidence type="ECO:0000256" key="24">
    <source>
        <dbReference type="SAM" id="Phobius"/>
    </source>
</evidence>
<dbReference type="SUPFAM" id="SSF53955">
    <property type="entry name" value="Lysozyme-like"/>
    <property type="match status" value="1"/>
</dbReference>
<dbReference type="FunFam" id="1.10.3810.10:FF:000001">
    <property type="entry name" value="Penicillin-binding protein 1A"/>
    <property type="match status" value="1"/>
</dbReference>